<reference evidence="1" key="1">
    <citation type="journal article" date="2015" name="Nature">
        <title>Complex archaea that bridge the gap between prokaryotes and eukaryotes.</title>
        <authorList>
            <person name="Spang A."/>
            <person name="Saw J.H."/>
            <person name="Jorgensen S.L."/>
            <person name="Zaremba-Niedzwiedzka K."/>
            <person name="Martijn J."/>
            <person name="Lind A.E."/>
            <person name="van Eijk R."/>
            <person name="Schleper C."/>
            <person name="Guy L."/>
            <person name="Ettema T.J."/>
        </authorList>
    </citation>
    <scope>NUCLEOTIDE SEQUENCE</scope>
</reference>
<comment type="caution">
    <text evidence="1">The sequence shown here is derived from an EMBL/GenBank/DDBJ whole genome shotgun (WGS) entry which is preliminary data.</text>
</comment>
<evidence type="ECO:0000313" key="1">
    <source>
        <dbReference type="EMBL" id="KKN06480.1"/>
    </source>
</evidence>
<accession>A0A0F9MGI3</accession>
<name>A0A0F9MGI3_9ZZZZ</name>
<dbReference type="AlphaFoldDB" id="A0A0F9MGI3"/>
<protein>
    <submittedName>
        <fullName evidence="1">Uncharacterized protein</fullName>
    </submittedName>
</protein>
<feature type="non-terminal residue" evidence="1">
    <location>
        <position position="65"/>
    </location>
</feature>
<sequence length="65" mass="7538">MSLVVHHTVTSSFDDTLARAAMVRYCLQQNWEYRLGSTYDKIDMFVEKSNGKRIGFELVCNACWT</sequence>
<organism evidence="1">
    <name type="scientific">marine sediment metagenome</name>
    <dbReference type="NCBI Taxonomy" id="412755"/>
    <lineage>
        <taxon>unclassified sequences</taxon>
        <taxon>metagenomes</taxon>
        <taxon>ecological metagenomes</taxon>
    </lineage>
</organism>
<dbReference type="EMBL" id="LAZR01004686">
    <property type="protein sequence ID" value="KKN06480.1"/>
    <property type="molecule type" value="Genomic_DNA"/>
</dbReference>
<gene>
    <name evidence="1" type="ORF">LCGC14_1076720</name>
</gene>
<proteinExistence type="predicted"/>